<dbReference type="eggNOG" id="COG1178">
    <property type="taxonomic scope" value="Bacteria"/>
</dbReference>
<keyword evidence="3" id="KW-1003">Cell membrane</keyword>
<dbReference type="Gene3D" id="1.10.3720.10">
    <property type="entry name" value="MetI-like"/>
    <property type="match status" value="2"/>
</dbReference>
<dbReference type="InParanoid" id="U2FJI3"/>
<dbReference type="OrthoDB" id="9776648at2"/>
<dbReference type="InterPro" id="IPR035906">
    <property type="entry name" value="MetI-like_sf"/>
</dbReference>
<dbReference type="PROSITE" id="PS50928">
    <property type="entry name" value="ABC_TM1"/>
    <property type="match status" value="2"/>
</dbReference>
<keyword evidence="11" id="KW-1185">Reference proteome</keyword>
<gene>
    <name evidence="10" type="ORF">HLPCO_002541</name>
</gene>
<evidence type="ECO:0000256" key="7">
    <source>
        <dbReference type="ARBA" id="ARBA00023136"/>
    </source>
</evidence>
<dbReference type="Proteomes" id="UP000005707">
    <property type="component" value="Unassembled WGS sequence"/>
</dbReference>
<dbReference type="STRING" id="1033810.HLPCO_002541"/>
<feature type="transmembrane region" description="Helical" evidence="8">
    <location>
        <begin position="470"/>
        <end position="487"/>
    </location>
</feature>
<organism evidence="10 11">
    <name type="scientific">Haloplasma contractile SSD-17B</name>
    <dbReference type="NCBI Taxonomy" id="1033810"/>
    <lineage>
        <taxon>Bacteria</taxon>
        <taxon>Bacillati</taxon>
        <taxon>Mycoplasmatota</taxon>
        <taxon>Mollicutes</taxon>
        <taxon>Haloplasmatales</taxon>
        <taxon>Haloplasmataceae</taxon>
        <taxon>Haloplasma</taxon>
    </lineage>
</organism>
<dbReference type="SUPFAM" id="SSF161098">
    <property type="entry name" value="MetI-like"/>
    <property type="match status" value="2"/>
</dbReference>
<evidence type="ECO:0000313" key="10">
    <source>
        <dbReference type="EMBL" id="ERJ11419.1"/>
    </source>
</evidence>
<feature type="transmembrane region" description="Helical" evidence="8">
    <location>
        <begin position="12"/>
        <end position="34"/>
    </location>
</feature>
<evidence type="ECO:0000256" key="3">
    <source>
        <dbReference type="ARBA" id="ARBA00022475"/>
    </source>
</evidence>
<feature type="transmembrane region" description="Helical" evidence="8">
    <location>
        <begin position="329"/>
        <end position="355"/>
    </location>
</feature>
<feature type="transmembrane region" description="Helical" evidence="8">
    <location>
        <begin position="54"/>
        <end position="80"/>
    </location>
</feature>
<dbReference type="GO" id="GO:0055085">
    <property type="term" value="P:transmembrane transport"/>
    <property type="evidence" value="ECO:0007669"/>
    <property type="project" value="InterPro"/>
</dbReference>
<dbReference type="PANTHER" id="PTHR43357:SF3">
    <property type="entry name" value="FE(3+)-TRANSPORT SYSTEM PERMEASE PROTEIN FBPB 2"/>
    <property type="match status" value="1"/>
</dbReference>
<feature type="transmembrane region" description="Helical" evidence="8">
    <location>
        <begin position="412"/>
        <end position="431"/>
    </location>
</feature>
<dbReference type="Pfam" id="PF00528">
    <property type="entry name" value="BPD_transp_1"/>
    <property type="match status" value="2"/>
</dbReference>
<proteinExistence type="inferred from homology"/>
<feature type="transmembrane region" description="Helical" evidence="8">
    <location>
        <begin position="240"/>
        <end position="260"/>
    </location>
</feature>
<feature type="transmembrane region" description="Helical" evidence="8">
    <location>
        <begin position="367"/>
        <end position="392"/>
    </location>
</feature>
<feature type="domain" description="ABC transmembrane type-1" evidence="9">
    <location>
        <begin position="56"/>
        <end position="262"/>
    </location>
</feature>
<comment type="similarity">
    <text evidence="8">Belongs to the binding-protein-dependent transport system permease family.</text>
</comment>
<comment type="subcellular location">
    <subcellularLocation>
        <location evidence="1">Cell inner membrane</location>
        <topology evidence="1">Multi-pass membrane protein</topology>
    </subcellularLocation>
    <subcellularLocation>
        <location evidence="8">Cell membrane</location>
        <topology evidence="8">Multi-pass membrane protein</topology>
    </subcellularLocation>
</comment>
<dbReference type="RefSeq" id="WP_008826604.1">
    <property type="nucleotide sequence ID" value="NZ_AFNU02000011.1"/>
</dbReference>
<reference evidence="10 11" key="2">
    <citation type="journal article" date="2013" name="PLoS ONE">
        <title>INDIGO - INtegrated Data Warehouse of MIcrobial GenOmes with Examples from the Red Sea Extremophiles.</title>
        <authorList>
            <person name="Alam I."/>
            <person name="Antunes A."/>
            <person name="Kamau A.A."/>
            <person name="Ba Alawi W."/>
            <person name="Kalkatawi M."/>
            <person name="Stingl U."/>
            <person name="Bajic V.B."/>
        </authorList>
    </citation>
    <scope>NUCLEOTIDE SEQUENCE [LARGE SCALE GENOMIC DNA]</scope>
    <source>
        <strain evidence="10 11">SSD-17B</strain>
    </source>
</reference>
<keyword evidence="2 8" id="KW-0813">Transport</keyword>
<evidence type="ECO:0000313" key="11">
    <source>
        <dbReference type="Proteomes" id="UP000005707"/>
    </source>
</evidence>
<sequence>MFKLRDLKTYLNIWFILSLIAVLLVILPTANIMMRLFEQPSEVWFHIKEHLLPYYIKNTLIIIISTGFLSAIIGVSLAWVVTMYEFPLRRTFEWGLILPLAIPPYIAAYTYSEMVSYTGVVQTTARHLFQVQIPPHYLDIMSVRGTIFIFTLFLYPYVYIISKSFLQKQSSSLIESARVLGKGQLSIFLKVGVPLLRNAIIGGVILVILEVLNDYGVVHYFGVRTFSTAIFTAWRSFGDILSAVRLSGMLLVLVIIILILEKLLRSRKSYSYTNTVVKPIHRIELNGYKKTLTMLFPLFILGAGFIIPTLQLIAYSINRYQLFYRIDFIYVTINSVTLALTTTIIILLIAIIIANYSRNYKSTISRIFSRIITIGYSIPGAIIAIAVMLLFISIDDKLYSVYQLINPDSKKLLLSFSIYSLIFAYTIRFMAIGYNSIEAGFDKVGNKFSEASRTLGNNLFKTLIKVDFPMIKFSIFNAAILVFIDVLKELPLTLILRPFNYDTLATKAYDYAGDEMIEEASIPSLIIIVVSALAIYFFYKVGESRVRKH</sequence>
<dbReference type="GO" id="GO:0005886">
    <property type="term" value="C:plasma membrane"/>
    <property type="evidence" value="ECO:0007669"/>
    <property type="project" value="UniProtKB-SubCell"/>
</dbReference>
<accession>U2FJI3</accession>
<reference evidence="10 11" key="1">
    <citation type="journal article" date="2011" name="J. Bacteriol.">
        <title>Genome sequence of Haloplasma contractile, an unusual contractile bacterium from a deep-sea anoxic brine lake.</title>
        <authorList>
            <person name="Antunes A."/>
            <person name="Alam I."/>
            <person name="El Dorry H."/>
            <person name="Siam R."/>
            <person name="Robertson A."/>
            <person name="Bajic V.B."/>
            <person name="Stingl U."/>
        </authorList>
    </citation>
    <scope>NUCLEOTIDE SEQUENCE [LARGE SCALE GENOMIC DNA]</scope>
    <source>
        <strain evidence="10 11">SSD-17B</strain>
    </source>
</reference>
<feature type="transmembrane region" description="Helical" evidence="8">
    <location>
        <begin position="520"/>
        <end position="539"/>
    </location>
</feature>
<comment type="caution">
    <text evidence="10">The sequence shown here is derived from an EMBL/GenBank/DDBJ whole genome shotgun (WGS) entry which is preliminary data.</text>
</comment>
<evidence type="ECO:0000256" key="6">
    <source>
        <dbReference type="ARBA" id="ARBA00022989"/>
    </source>
</evidence>
<dbReference type="InterPro" id="IPR000515">
    <property type="entry name" value="MetI-like"/>
</dbReference>
<keyword evidence="6 8" id="KW-1133">Transmembrane helix</keyword>
<evidence type="ECO:0000259" key="9">
    <source>
        <dbReference type="PROSITE" id="PS50928"/>
    </source>
</evidence>
<feature type="transmembrane region" description="Helical" evidence="8">
    <location>
        <begin position="292"/>
        <end position="317"/>
    </location>
</feature>
<dbReference type="CDD" id="cd06261">
    <property type="entry name" value="TM_PBP2"/>
    <property type="match status" value="2"/>
</dbReference>
<protein>
    <submittedName>
        <fullName evidence="10">Inner membrane component of binding-protein-dependent transport system</fullName>
    </submittedName>
</protein>
<feature type="transmembrane region" description="Helical" evidence="8">
    <location>
        <begin position="92"/>
        <end position="111"/>
    </location>
</feature>
<dbReference type="PANTHER" id="PTHR43357">
    <property type="entry name" value="INNER MEMBRANE ABC TRANSPORTER PERMEASE PROTEIN YDCV"/>
    <property type="match status" value="1"/>
</dbReference>
<name>U2FJI3_9MOLU</name>
<keyword evidence="4" id="KW-0997">Cell inner membrane</keyword>
<evidence type="ECO:0000256" key="5">
    <source>
        <dbReference type="ARBA" id="ARBA00022692"/>
    </source>
</evidence>
<keyword evidence="5 8" id="KW-0812">Transmembrane</keyword>
<dbReference type="EMBL" id="AFNU02000011">
    <property type="protein sequence ID" value="ERJ11419.1"/>
    <property type="molecule type" value="Genomic_DNA"/>
</dbReference>
<keyword evidence="7 8" id="KW-0472">Membrane</keyword>
<feature type="transmembrane region" description="Helical" evidence="8">
    <location>
        <begin position="147"/>
        <end position="166"/>
    </location>
</feature>
<evidence type="ECO:0000256" key="1">
    <source>
        <dbReference type="ARBA" id="ARBA00004429"/>
    </source>
</evidence>
<feature type="domain" description="ABC transmembrane type-1" evidence="9">
    <location>
        <begin position="332"/>
        <end position="538"/>
    </location>
</feature>
<evidence type="ECO:0000256" key="2">
    <source>
        <dbReference type="ARBA" id="ARBA00022448"/>
    </source>
</evidence>
<dbReference type="AlphaFoldDB" id="U2FJI3"/>
<evidence type="ECO:0000256" key="8">
    <source>
        <dbReference type="RuleBase" id="RU363032"/>
    </source>
</evidence>
<evidence type="ECO:0000256" key="4">
    <source>
        <dbReference type="ARBA" id="ARBA00022519"/>
    </source>
</evidence>